<protein>
    <submittedName>
        <fullName evidence="6">G2495 protein</fullName>
    </submittedName>
</protein>
<dbReference type="InterPro" id="IPR042266">
    <property type="entry name" value="PPPDE_sf"/>
</dbReference>
<feature type="compositionally biased region" description="Polar residues" evidence="4">
    <location>
        <begin position="233"/>
        <end position="244"/>
    </location>
</feature>
<feature type="region of interest" description="Disordered" evidence="4">
    <location>
        <begin position="202"/>
        <end position="246"/>
    </location>
</feature>
<keyword evidence="2" id="KW-0645">Protease</keyword>
<name>A0ABP1FKJ0_9CHLO</name>
<sequence length="300" mass="31388">MALLGKQIDGVWHTSIVVDGVENFYGGGVQQAMAGTTPYGEPVDIIYLGDTHIPREVLLEYIEELKKVFTPEAYNLFRHNCNNFSNELATFLTGSGIPEHITSLPAEVLSTPMGQMLAPMLTGVEAQLGSVQQGDSPLQLQSPVPGVTLPQYQPNPSLPATQPASAEANTGQHVSEPSAGTATSTAAAASTAAPAALALNLQPGGLTPEEPRKQDEAVQEQSSAPEGMPATESRPQLQNVSSQEALDRQAAAKAEFEKLVRLEFAKAMAGGALSANEAAIQAVALARARAEHLDTGSIGV</sequence>
<dbReference type="PANTHER" id="PTHR12378:SF7">
    <property type="entry name" value="DESUMOYLATING ISOPEPTIDASE 1"/>
    <property type="match status" value="1"/>
</dbReference>
<feature type="compositionally biased region" description="Low complexity" evidence="4">
    <location>
        <begin position="177"/>
        <end position="187"/>
    </location>
</feature>
<dbReference type="PANTHER" id="PTHR12378">
    <property type="entry name" value="DESUMOYLATING ISOPEPTIDASE"/>
    <property type="match status" value="1"/>
</dbReference>
<dbReference type="Gene3D" id="3.90.1720.30">
    <property type="entry name" value="PPPDE domains"/>
    <property type="match status" value="1"/>
</dbReference>
<feature type="compositionally biased region" description="Polar residues" evidence="4">
    <location>
        <begin position="130"/>
        <end position="142"/>
    </location>
</feature>
<comment type="caution">
    <text evidence="6">The sequence shown here is derived from an EMBL/GenBank/DDBJ whole genome shotgun (WGS) entry which is preliminary data.</text>
</comment>
<evidence type="ECO:0000313" key="6">
    <source>
        <dbReference type="EMBL" id="CAL5220471.1"/>
    </source>
</evidence>
<dbReference type="SMART" id="SM01179">
    <property type="entry name" value="DUF862"/>
    <property type="match status" value="1"/>
</dbReference>
<dbReference type="PROSITE" id="PS51858">
    <property type="entry name" value="PPPDE"/>
    <property type="match status" value="1"/>
</dbReference>
<proteinExistence type="inferred from homology"/>
<feature type="compositionally biased region" description="Polar residues" evidence="4">
    <location>
        <begin position="150"/>
        <end position="175"/>
    </location>
</feature>
<feature type="region of interest" description="Disordered" evidence="4">
    <location>
        <begin position="130"/>
        <end position="187"/>
    </location>
</feature>
<keyword evidence="3" id="KW-0378">Hydrolase</keyword>
<evidence type="ECO:0000256" key="2">
    <source>
        <dbReference type="ARBA" id="ARBA00022670"/>
    </source>
</evidence>
<feature type="domain" description="PPPDE" evidence="5">
    <location>
        <begin position="1"/>
        <end position="122"/>
    </location>
</feature>
<dbReference type="Pfam" id="PF05903">
    <property type="entry name" value="Peptidase_C97"/>
    <property type="match status" value="1"/>
</dbReference>
<accession>A0ABP1FKJ0</accession>
<dbReference type="Proteomes" id="UP001497392">
    <property type="component" value="Unassembled WGS sequence"/>
</dbReference>
<reference evidence="6 7" key="1">
    <citation type="submission" date="2024-06" db="EMBL/GenBank/DDBJ databases">
        <authorList>
            <person name="Kraege A."/>
            <person name="Thomma B."/>
        </authorList>
    </citation>
    <scope>NUCLEOTIDE SEQUENCE [LARGE SCALE GENOMIC DNA]</scope>
</reference>
<dbReference type="InterPro" id="IPR008580">
    <property type="entry name" value="PPPDE_dom"/>
</dbReference>
<evidence type="ECO:0000256" key="1">
    <source>
        <dbReference type="ARBA" id="ARBA00008140"/>
    </source>
</evidence>
<evidence type="ECO:0000313" key="7">
    <source>
        <dbReference type="Proteomes" id="UP001497392"/>
    </source>
</evidence>
<gene>
    <name evidence="6" type="primary">g2495</name>
    <name evidence="6" type="ORF">VP750_LOCUS2130</name>
</gene>
<keyword evidence="7" id="KW-1185">Reference proteome</keyword>
<evidence type="ECO:0000259" key="5">
    <source>
        <dbReference type="PROSITE" id="PS51858"/>
    </source>
</evidence>
<dbReference type="EMBL" id="CAXHTA020000003">
    <property type="protein sequence ID" value="CAL5220471.1"/>
    <property type="molecule type" value="Genomic_DNA"/>
</dbReference>
<evidence type="ECO:0000256" key="4">
    <source>
        <dbReference type="SAM" id="MobiDB-lite"/>
    </source>
</evidence>
<evidence type="ECO:0000256" key="3">
    <source>
        <dbReference type="ARBA" id="ARBA00022801"/>
    </source>
</evidence>
<comment type="similarity">
    <text evidence="1">Belongs to the DeSI family.</text>
</comment>
<organism evidence="6 7">
    <name type="scientific">Coccomyxa viridis</name>
    <dbReference type="NCBI Taxonomy" id="1274662"/>
    <lineage>
        <taxon>Eukaryota</taxon>
        <taxon>Viridiplantae</taxon>
        <taxon>Chlorophyta</taxon>
        <taxon>core chlorophytes</taxon>
        <taxon>Trebouxiophyceae</taxon>
        <taxon>Trebouxiophyceae incertae sedis</taxon>
        <taxon>Coccomyxaceae</taxon>
        <taxon>Coccomyxa</taxon>
    </lineage>
</organism>